<evidence type="ECO:0000259" key="2">
    <source>
        <dbReference type="Pfam" id="PF01243"/>
    </source>
</evidence>
<dbReference type="InterPro" id="IPR012349">
    <property type="entry name" value="Split_barrel_FMN-bd"/>
</dbReference>
<proteinExistence type="predicted"/>
<dbReference type="PANTHER" id="PTHR35176:SF6">
    <property type="entry name" value="HEME OXYGENASE HI_0854-RELATED"/>
    <property type="match status" value="1"/>
</dbReference>
<dbReference type="PANTHER" id="PTHR35176">
    <property type="entry name" value="HEME OXYGENASE HI_0854-RELATED"/>
    <property type="match status" value="1"/>
</dbReference>
<organism evidence="3">
    <name type="scientific">marine sediment metagenome</name>
    <dbReference type="NCBI Taxonomy" id="412755"/>
    <lineage>
        <taxon>unclassified sequences</taxon>
        <taxon>metagenomes</taxon>
        <taxon>ecological metagenomes</taxon>
    </lineage>
</organism>
<dbReference type="SUPFAM" id="SSF50475">
    <property type="entry name" value="FMN-binding split barrel"/>
    <property type="match status" value="1"/>
</dbReference>
<dbReference type="EMBL" id="BART01007547">
    <property type="protein sequence ID" value="GAG59524.1"/>
    <property type="molecule type" value="Genomic_DNA"/>
</dbReference>
<name>X0YSS3_9ZZZZ</name>
<dbReference type="InterPro" id="IPR011576">
    <property type="entry name" value="Pyridox_Oxase_N"/>
</dbReference>
<keyword evidence="1" id="KW-0560">Oxidoreductase</keyword>
<dbReference type="Pfam" id="PF01243">
    <property type="entry name" value="PNPOx_N"/>
    <property type="match status" value="1"/>
</dbReference>
<dbReference type="GO" id="GO:0016627">
    <property type="term" value="F:oxidoreductase activity, acting on the CH-CH group of donors"/>
    <property type="evidence" value="ECO:0007669"/>
    <property type="project" value="TreeGrafter"/>
</dbReference>
<gene>
    <name evidence="3" type="ORF">S01H4_17161</name>
</gene>
<dbReference type="InterPro" id="IPR052019">
    <property type="entry name" value="F420H2_bilvrd_red/Heme_oxyg"/>
</dbReference>
<accession>X0YSS3</accession>
<evidence type="ECO:0000256" key="1">
    <source>
        <dbReference type="ARBA" id="ARBA00023002"/>
    </source>
</evidence>
<comment type="caution">
    <text evidence="3">The sequence shown here is derived from an EMBL/GenBank/DDBJ whole genome shotgun (WGS) entry which is preliminary data.</text>
</comment>
<evidence type="ECO:0000313" key="3">
    <source>
        <dbReference type="EMBL" id="GAG59524.1"/>
    </source>
</evidence>
<feature type="non-terminal residue" evidence="3">
    <location>
        <position position="1"/>
    </location>
</feature>
<dbReference type="AlphaFoldDB" id="X0YSS3"/>
<dbReference type="GO" id="GO:0070967">
    <property type="term" value="F:coenzyme F420 binding"/>
    <property type="evidence" value="ECO:0007669"/>
    <property type="project" value="TreeGrafter"/>
</dbReference>
<protein>
    <recommendedName>
        <fullName evidence="2">Pyridoxamine 5'-phosphate oxidase N-terminal domain-containing protein</fullName>
    </recommendedName>
</protein>
<sequence length="166" mass="19131">HKQLKWREKEMVYTQSPALTRDEIDSLIEKSKIARISSINKDGTIHSVPVWYYYEDGNIVVATPKKSRRAGNIQRNNNVTILIDEFGAHTKGIIFYGKASIDEGDMDQTAHKIFSRYMSEEEAKGYWKGLSELTEWVKVTVEPVHIASFDYDKDSKYSEATKKYSV</sequence>
<dbReference type="GO" id="GO:0005829">
    <property type="term" value="C:cytosol"/>
    <property type="evidence" value="ECO:0007669"/>
    <property type="project" value="TreeGrafter"/>
</dbReference>
<dbReference type="Gene3D" id="2.30.110.10">
    <property type="entry name" value="Electron Transport, Fmn-binding Protein, Chain A"/>
    <property type="match status" value="1"/>
</dbReference>
<reference evidence="3" key="1">
    <citation type="journal article" date="2014" name="Front. Microbiol.">
        <title>High frequency of phylogenetically diverse reductive dehalogenase-homologous genes in deep subseafloor sedimentary metagenomes.</title>
        <authorList>
            <person name="Kawai M."/>
            <person name="Futagami T."/>
            <person name="Toyoda A."/>
            <person name="Takaki Y."/>
            <person name="Nishi S."/>
            <person name="Hori S."/>
            <person name="Arai W."/>
            <person name="Tsubouchi T."/>
            <person name="Morono Y."/>
            <person name="Uchiyama I."/>
            <person name="Ito T."/>
            <person name="Fujiyama A."/>
            <person name="Inagaki F."/>
            <person name="Takami H."/>
        </authorList>
    </citation>
    <scope>NUCLEOTIDE SEQUENCE</scope>
    <source>
        <strain evidence="3">Expedition CK06-06</strain>
    </source>
</reference>
<feature type="domain" description="Pyridoxamine 5'-phosphate oxidase N-terminal" evidence="2">
    <location>
        <begin position="21"/>
        <end position="123"/>
    </location>
</feature>